<evidence type="ECO:0000313" key="4">
    <source>
        <dbReference type="Proteomes" id="UP001063350"/>
    </source>
</evidence>
<evidence type="ECO:0000313" key="3">
    <source>
        <dbReference type="EMBL" id="BCO10049.1"/>
    </source>
</evidence>
<sequence>MLLVNEQPWPYRKGMRMEDLAAEVKPYADVFVLNGKPVGPETLLQDGDRCTLIKKGEIPSALDMDKVLRVRHSPEVQERLRKATVAVMGLGGLGSAVAVSLVKIGIGKLIICDYDVVDLSNIHRQQYFIDQIGQKKTRALKKTLVRINPFVAVEPLDIQLTEQTITELAGQVDVLVECFDQVAMKSAALRVALKCMKDKGFVGASGLAGFGPGNTIRTRRIRNNIYLVGDNESDVATTGSLLAPRVGIAAHQQANQVVRILLGENEV</sequence>
<dbReference type="Proteomes" id="UP001063350">
    <property type="component" value="Chromosome"/>
</dbReference>
<dbReference type="GO" id="GO:0061503">
    <property type="term" value="F:tRNA threonylcarbamoyladenosine dehydratase"/>
    <property type="evidence" value="ECO:0007669"/>
    <property type="project" value="TreeGrafter"/>
</dbReference>
<dbReference type="SUPFAM" id="SSF69572">
    <property type="entry name" value="Activating enzymes of the ubiquitin-like proteins"/>
    <property type="match status" value="1"/>
</dbReference>
<dbReference type="NCBIfam" id="NF006395">
    <property type="entry name" value="PRK08644.1"/>
    <property type="match status" value="1"/>
</dbReference>
<dbReference type="InterPro" id="IPR029752">
    <property type="entry name" value="D-isomer_DH_CS1"/>
</dbReference>
<name>A0A915U2B2_9BACT</name>
<feature type="domain" description="ThiS-like ubiquitin" evidence="2">
    <location>
        <begin position="3"/>
        <end position="56"/>
    </location>
</feature>
<dbReference type="PANTHER" id="PTHR43267">
    <property type="entry name" value="TRNA THREONYLCARBAMOYLADENOSINE DEHYDRATASE"/>
    <property type="match status" value="1"/>
</dbReference>
<dbReference type="GO" id="GO:0008641">
    <property type="term" value="F:ubiquitin-like modifier activating enzyme activity"/>
    <property type="evidence" value="ECO:0007669"/>
    <property type="project" value="InterPro"/>
</dbReference>
<dbReference type="InterPro" id="IPR032726">
    <property type="entry name" value="ThiS-like_dom"/>
</dbReference>
<keyword evidence="4" id="KW-1185">Reference proteome</keyword>
<dbReference type="RefSeq" id="WP_267926788.1">
    <property type="nucleotide sequence ID" value="NZ_AP024233.1"/>
</dbReference>
<dbReference type="InterPro" id="IPR000594">
    <property type="entry name" value="ThiF_NAD_FAD-bd"/>
</dbReference>
<dbReference type="AlphaFoldDB" id="A0A915U2B2"/>
<accession>A0A915U2B2</accession>
<dbReference type="KEGG" id="ddu:GF1_24250"/>
<proteinExistence type="predicted"/>
<dbReference type="GO" id="GO:0061504">
    <property type="term" value="P:cyclic threonylcarbamoyladenosine biosynthetic process"/>
    <property type="evidence" value="ECO:0007669"/>
    <property type="project" value="TreeGrafter"/>
</dbReference>
<dbReference type="EMBL" id="AP024233">
    <property type="protein sequence ID" value="BCO10049.1"/>
    <property type="molecule type" value="Genomic_DNA"/>
</dbReference>
<gene>
    <name evidence="3" type="ORF">GF1_24250</name>
</gene>
<protein>
    <submittedName>
        <fullName evidence="3">Thiamine biosynthesis protein ThiF</fullName>
    </submittedName>
</protein>
<dbReference type="InterPro" id="IPR035985">
    <property type="entry name" value="Ubiquitin-activating_enz"/>
</dbReference>
<feature type="domain" description="THIF-type NAD/FAD binding fold" evidence="1">
    <location>
        <begin position="73"/>
        <end position="266"/>
    </location>
</feature>
<evidence type="ECO:0000259" key="1">
    <source>
        <dbReference type="Pfam" id="PF00899"/>
    </source>
</evidence>
<organism evidence="3 4">
    <name type="scientific">Desulfolithobacter dissulfuricans</name>
    <dbReference type="NCBI Taxonomy" id="2795293"/>
    <lineage>
        <taxon>Bacteria</taxon>
        <taxon>Pseudomonadati</taxon>
        <taxon>Thermodesulfobacteriota</taxon>
        <taxon>Desulfobulbia</taxon>
        <taxon>Desulfobulbales</taxon>
        <taxon>Desulfobulbaceae</taxon>
        <taxon>Desulfolithobacter</taxon>
    </lineage>
</organism>
<dbReference type="PROSITE" id="PS00065">
    <property type="entry name" value="D_2_HYDROXYACID_DH_1"/>
    <property type="match status" value="1"/>
</dbReference>
<dbReference type="Gene3D" id="3.40.50.720">
    <property type="entry name" value="NAD(P)-binding Rossmann-like Domain"/>
    <property type="match status" value="1"/>
</dbReference>
<dbReference type="NCBIfam" id="TIGR02354">
    <property type="entry name" value="thiF_fam2"/>
    <property type="match status" value="1"/>
</dbReference>
<dbReference type="InterPro" id="IPR012729">
    <property type="entry name" value="ThiF_fam2"/>
</dbReference>
<evidence type="ECO:0000259" key="2">
    <source>
        <dbReference type="Pfam" id="PF14453"/>
    </source>
</evidence>
<dbReference type="Pfam" id="PF14453">
    <property type="entry name" value="ThiS-like"/>
    <property type="match status" value="1"/>
</dbReference>
<dbReference type="PANTHER" id="PTHR43267:SF3">
    <property type="entry name" value="THIF PROTEIN"/>
    <property type="match status" value="1"/>
</dbReference>
<dbReference type="Pfam" id="PF00899">
    <property type="entry name" value="ThiF"/>
    <property type="match status" value="1"/>
</dbReference>
<dbReference type="InterPro" id="IPR045886">
    <property type="entry name" value="ThiF/MoeB/HesA"/>
</dbReference>
<reference evidence="3" key="1">
    <citation type="submission" date="2020-12" db="EMBL/GenBank/DDBJ databases">
        <title>Desulfobium dissulfuricans gen. nov., sp. nov., a novel mesophilic, sulfate-reducing bacterium isolated from a deep-sea hydrothermal vent.</title>
        <authorList>
            <person name="Hashimoto Y."/>
            <person name="Tame A."/>
            <person name="Sawayama S."/>
            <person name="Miyazaki J."/>
            <person name="Takai K."/>
            <person name="Nakagawa S."/>
        </authorList>
    </citation>
    <scope>NUCLEOTIDE SEQUENCE</scope>
    <source>
        <strain evidence="3">GF1</strain>
    </source>
</reference>